<dbReference type="AlphaFoldDB" id="A0A143DDX5"/>
<feature type="compositionally biased region" description="Basic and acidic residues" evidence="1">
    <location>
        <begin position="86"/>
        <end position="95"/>
    </location>
</feature>
<dbReference type="EMBL" id="CP014525">
    <property type="protein sequence ID" value="AMW34740.1"/>
    <property type="molecule type" value="Genomic_DNA"/>
</dbReference>
<dbReference type="KEGG" id="hjo:AY555_05590"/>
<dbReference type="STRING" id="1549855.AY555_05590"/>
<proteinExistence type="predicted"/>
<evidence type="ECO:0000256" key="1">
    <source>
        <dbReference type="SAM" id="MobiDB-lite"/>
    </source>
</evidence>
<sequence length="138" mass="14253">MASFTPSTNAAMMLAMRRFGPSHAGSALLSSHMSGSSGLRGLPMPEIRIAPVVSAPPPLPPVSAPTEPAGGRSVPSAPVVSAPAKPFRESVEAVRPRPARPRYLPLLSGYWTETLSGTPRDKGDGGSALSGRRSLLGE</sequence>
<keyword evidence="3" id="KW-1185">Reference proteome</keyword>
<feature type="compositionally biased region" description="Low complexity" evidence="1">
    <location>
        <begin position="73"/>
        <end position="84"/>
    </location>
</feature>
<evidence type="ECO:0000313" key="3">
    <source>
        <dbReference type="Proteomes" id="UP000076066"/>
    </source>
</evidence>
<protein>
    <submittedName>
        <fullName evidence="2">Uncharacterized protein</fullName>
    </submittedName>
</protein>
<dbReference type="GeneID" id="53316625"/>
<organism evidence="2 3">
    <name type="scientific">Haematospirillum jordaniae</name>
    <dbReference type="NCBI Taxonomy" id="1549855"/>
    <lineage>
        <taxon>Bacteria</taxon>
        <taxon>Pseudomonadati</taxon>
        <taxon>Pseudomonadota</taxon>
        <taxon>Alphaproteobacteria</taxon>
        <taxon>Rhodospirillales</taxon>
        <taxon>Novispirillaceae</taxon>
        <taxon>Haematospirillum</taxon>
    </lineage>
</organism>
<reference evidence="2 3" key="1">
    <citation type="submission" date="2016-02" db="EMBL/GenBank/DDBJ databases">
        <title>Complete Genome of H5569, the type strain of the newly described species Haematospirillium jordaniae.</title>
        <authorList>
            <person name="Nicholson A.C."/>
            <person name="Humrighouse B.W."/>
            <person name="Loparov V."/>
            <person name="McQuiston J.R."/>
        </authorList>
    </citation>
    <scope>NUCLEOTIDE SEQUENCE [LARGE SCALE GENOMIC DNA]</scope>
    <source>
        <strain evidence="2 3">H5569</strain>
    </source>
</reference>
<accession>A0A143DDX5</accession>
<dbReference type="RefSeq" id="WP_066134508.1">
    <property type="nucleotide sequence ID" value="NZ_CP014525.1"/>
</dbReference>
<dbReference type="Proteomes" id="UP000076066">
    <property type="component" value="Chromosome"/>
</dbReference>
<name>A0A143DDX5_9PROT</name>
<feature type="region of interest" description="Disordered" evidence="1">
    <location>
        <begin position="113"/>
        <end position="138"/>
    </location>
</feature>
<feature type="region of interest" description="Disordered" evidence="1">
    <location>
        <begin position="55"/>
        <end position="96"/>
    </location>
</feature>
<evidence type="ECO:0000313" key="2">
    <source>
        <dbReference type="EMBL" id="AMW34740.1"/>
    </source>
</evidence>
<gene>
    <name evidence="2" type="ORF">AY555_05590</name>
</gene>